<keyword evidence="3" id="KW-1185">Reference proteome</keyword>
<reference evidence="2 3" key="1">
    <citation type="submission" date="2017-01" db="EMBL/GenBank/DDBJ databases">
        <title>Planococcus faecalis genome complete sequence.</title>
        <authorList>
            <person name="Lee P.C."/>
        </authorList>
    </citation>
    <scope>NUCLEOTIDE SEQUENCE [LARGE SCALE GENOMIC DNA]</scope>
    <source>
        <strain evidence="2 3">AJ003</strain>
    </source>
</reference>
<feature type="compositionally biased region" description="Basic residues" evidence="1">
    <location>
        <begin position="53"/>
        <end position="64"/>
    </location>
</feature>
<evidence type="ECO:0000313" key="3">
    <source>
        <dbReference type="Proteomes" id="UP000189661"/>
    </source>
</evidence>
<dbReference type="EMBL" id="CP019401">
    <property type="protein sequence ID" value="AQU79736.1"/>
    <property type="molecule type" value="Genomic_DNA"/>
</dbReference>
<accession>A0ABN4XJ96</accession>
<evidence type="ECO:0000256" key="1">
    <source>
        <dbReference type="SAM" id="MobiDB-lite"/>
    </source>
</evidence>
<proteinExistence type="predicted"/>
<organism evidence="2 3">
    <name type="scientific">Planococcus faecalis</name>
    <dbReference type="NCBI Taxonomy" id="1598147"/>
    <lineage>
        <taxon>Bacteria</taxon>
        <taxon>Bacillati</taxon>
        <taxon>Bacillota</taxon>
        <taxon>Bacilli</taxon>
        <taxon>Bacillales</taxon>
        <taxon>Caryophanaceae</taxon>
        <taxon>Planococcus</taxon>
    </lineage>
</organism>
<dbReference type="Proteomes" id="UP000189661">
    <property type="component" value="Chromosome"/>
</dbReference>
<name>A0ABN4XJ96_9BACL</name>
<evidence type="ECO:0000313" key="2">
    <source>
        <dbReference type="EMBL" id="AQU79736.1"/>
    </source>
</evidence>
<sequence length="64" mass="7349">MRTIQEQLIQKGFTDSREATGASPNTKTLPKPKESLSKREWAEIMGSNQQTYRRSRGGAIRRNR</sequence>
<dbReference type="RefSeq" id="WP_071154199.1">
    <property type="nucleotide sequence ID" value="NZ_CP019401.1"/>
</dbReference>
<feature type="region of interest" description="Disordered" evidence="1">
    <location>
        <begin position="1"/>
        <end position="64"/>
    </location>
</feature>
<gene>
    <name evidence="2" type="ORF">AJGP001_10875</name>
</gene>
<protein>
    <submittedName>
        <fullName evidence="2">Uncharacterized protein</fullName>
    </submittedName>
</protein>
<feature type="compositionally biased region" description="Basic and acidic residues" evidence="1">
    <location>
        <begin position="31"/>
        <end position="42"/>
    </location>
</feature>